<name>A0A514LLV4_9BACI</name>
<dbReference type="AlphaFoldDB" id="A0A514LLV4"/>
<feature type="compositionally biased region" description="Gly residues" evidence="1">
    <location>
        <begin position="92"/>
        <end position="101"/>
    </location>
</feature>
<protein>
    <recommendedName>
        <fullName evidence="5">Sporulation protein</fullName>
    </recommendedName>
</protein>
<feature type="region of interest" description="Disordered" evidence="1">
    <location>
        <begin position="32"/>
        <end position="129"/>
    </location>
</feature>
<keyword evidence="4" id="KW-1185">Reference proteome</keyword>
<dbReference type="KEGG" id="sale:EPH95_17930"/>
<evidence type="ECO:0000256" key="2">
    <source>
        <dbReference type="SAM" id="SignalP"/>
    </source>
</evidence>
<keyword evidence="2" id="KW-0732">Signal</keyword>
<dbReference type="OrthoDB" id="2968939at2"/>
<dbReference type="PROSITE" id="PS51257">
    <property type="entry name" value="PROKAR_LIPOPROTEIN"/>
    <property type="match status" value="1"/>
</dbReference>
<dbReference type="Proteomes" id="UP000319756">
    <property type="component" value="Chromosome"/>
</dbReference>
<evidence type="ECO:0000313" key="4">
    <source>
        <dbReference type="Proteomes" id="UP000319756"/>
    </source>
</evidence>
<evidence type="ECO:0008006" key="5">
    <source>
        <dbReference type="Google" id="ProtNLM"/>
    </source>
</evidence>
<dbReference type="InterPro" id="IPR019076">
    <property type="entry name" value="Spore_lipoprot_YhcN/YlaJ-like"/>
</dbReference>
<dbReference type="EMBL" id="CP035485">
    <property type="protein sequence ID" value="QDI92816.1"/>
    <property type="molecule type" value="Genomic_DNA"/>
</dbReference>
<feature type="chain" id="PRO_5039693433" description="Sporulation protein" evidence="2">
    <location>
        <begin position="20"/>
        <end position="235"/>
    </location>
</feature>
<proteinExistence type="predicted"/>
<accession>A0A514LLV4</accession>
<evidence type="ECO:0000256" key="1">
    <source>
        <dbReference type="SAM" id="MobiDB-lite"/>
    </source>
</evidence>
<sequence length="235" mass="24912">MKKMALSLAAFSVITAGLAGCGDADNAAGPGNNTGVNQLGNQQTDQQDAGYAGWDRTARGDRGEGPITDMFTVDDRQGQQGQQGQGMNQTGQGMGQQGTGTGQQNQTMDHPGGMMNGNNGGNGNGEQSEIQQTVSEMDNVENFHVVEDDDHVLVGVRTSGSDGDETVDNIREELEDETDKEVYVSDDQDVYDDIRGVENDLAEGTGEAMEETGATIEGIIEDVSDAAQRPFEQSR</sequence>
<evidence type="ECO:0000313" key="3">
    <source>
        <dbReference type="EMBL" id="QDI92816.1"/>
    </source>
</evidence>
<feature type="compositionally biased region" description="Low complexity" evidence="1">
    <location>
        <begin position="102"/>
        <end position="113"/>
    </location>
</feature>
<dbReference type="RefSeq" id="WP_142091312.1">
    <property type="nucleotide sequence ID" value="NZ_CP035485.1"/>
</dbReference>
<feature type="compositionally biased region" description="Gly residues" evidence="1">
    <location>
        <begin position="114"/>
        <end position="124"/>
    </location>
</feature>
<feature type="compositionally biased region" description="Polar residues" evidence="1">
    <location>
        <begin position="32"/>
        <end position="47"/>
    </location>
</feature>
<gene>
    <name evidence="3" type="ORF">EPH95_17930</name>
</gene>
<dbReference type="Pfam" id="PF09580">
    <property type="entry name" value="Spore_YhcN_YlaJ"/>
    <property type="match status" value="1"/>
</dbReference>
<organism evidence="3 4">
    <name type="scientific">Salicibibacter halophilus</name>
    <dbReference type="NCBI Taxonomy" id="2502791"/>
    <lineage>
        <taxon>Bacteria</taxon>
        <taxon>Bacillati</taxon>
        <taxon>Bacillota</taxon>
        <taxon>Bacilli</taxon>
        <taxon>Bacillales</taxon>
        <taxon>Bacillaceae</taxon>
        <taxon>Salicibibacter</taxon>
    </lineage>
</organism>
<reference evidence="4" key="1">
    <citation type="submission" date="2019-01" db="EMBL/GenBank/DDBJ databases">
        <title>Genomic analysis of Salicibibacter sp. NKC3-5.</title>
        <authorList>
            <person name="Oh Y.J."/>
        </authorList>
    </citation>
    <scope>NUCLEOTIDE SEQUENCE [LARGE SCALE GENOMIC DNA]</scope>
    <source>
        <strain evidence="4">NKC3-5</strain>
    </source>
</reference>
<feature type="compositionally biased region" description="Low complexity" evidence="1">
    <location>
        <begin position="78"/>
        <end position="91"/>
    </location>
</feature>
<feature type="signal peptide" evidence="2">
    <location>
        <begin position="1"/>
        <end position="19"/>
    </location>
</feature>